<organism evidence="3 4">
    <name type="scientific">Euplotes crassus</name>
    <dbReference type="NCBI Taxonomy" id="5936"/>
    <lineage>
        <taxon>Eukaryota</taxon>
        <taxon>Sar</taxon>
        <taxon>Alveolata</taxon>
        <taxon>Ciliophora</taxon>
        <taxon>Intramacronucleata</taxon>
        <taxon>Spirotrichea</taxon>
        <taxon>Hypotrichia</taxon>
        <taxon>Euplotida</taxon>
        <taxon>Euplotidae</taxon>
        <taxon>Moneuplotes</taxon>
    </lineage>
</organism>
<dbReference type="Pfam" id="PF11822">
    <property type="entry name" value="BTB_SANBR"/>
    <property type="match status" value="1"/>
</dbReference>
<feature type="compositionally biased region" description="Basic and acidic residues" evidence="1">
    <location>
        <begin position="50"/>
        <end position="63"/>
    </location>
</feature>
<gene>
    <name evidence="3" type="ORF">ECRASSUSDP1_LOCUS29405</name>
</gene>
<evidence type="ECO:0000256" key="1">
    <source>
        <dbReference type="SAM" id="MobiDB-lite"/>
    </source>
</evidence>
<name>A0AAD2DD09_EUPCR</name>
<dbReference type="PANTHER" id="PTHR20946:SF0">
    <property type="entry name" value="SANT AND BTB DOMAIN REGULATOR OF CLASS SWITCH RECOMBINATION"/>
    <property type="match status" value="1"/>
</dbReference>
<feature type="compositionally biased region" description="Low complexity" evidence="1">
    <location>
        <begin position="556"/>
        <end position="575"/>
    </location>
</feature>
<protein>
    <recommendedName>
        <fullName evidence="2">SANT and BTB domain-containing protein</fullName>
    </recommendedName>
</protein>
<dbReference type="InterPro" id="IPR045902">
    <property type="entry name" value="SANBR-like"/>
</dbReference>
<feature type="region of interest" description="Disordered" evidence="1">
    <location>
        <begin position="50"/>
        <end position="69"/>
    </location>
</feature>
<dbReference type="CDD" id="cd14733">
    <property type="entry name" value="BACK"/>
    <property type="match status" value="1"/>
</dbReference>
<sequence>MRKRNDYLYQRRGFGAHTRLDPLVGKSPSNTGVTPKLAKPKTLISQSLHKENRMTESRLKPKENSAPTSYLPKKNLGDELIIIKVTDERKNINKNFELKSSLLRGMKYFDKHLKSTDSAEDIDISIHCDVTIFEWLMSYIKNKNPRLSKQNVIPILISAEFLIIKRLTDECIEYIVNNISEIVKVPIDMNCLSRDLVKKLADSMTLDQLDEFKDSKDSLQSKLYAHKLDDLMKVEKNKLSRCIHCNILYTEEQSQWMTCPKAGIYIDYRGRVISKHVADANWSINEFLTFMNKNVSWRHCFWKIWARLKYDECTFCGQKFVYSEYDHCTYHPEAPEFQYGSNTGTYPCCQAEAVRFTTSVHKGGCKNQRHIFKNLQTDSREYYFLSKHYELFKEPVIKPSTSEATNENKSTHEECESKNSEIKSKMMSLLTLVKEFSSGKYLKLRNKNCLKCAQCGTCCNECLMIEEEDDNTPDFNFVLPKKLQASSHTQLFRDESYIKQPNTKNLDKYKLWKYDYFRDKDRDAMIDIAEKLKKQRTKVKSPVSKPSKPLYLRGISKSSTKASSKMSFKSSAKSTPKVGYKSVGSNRYQIHNKGR</sequence>
<dbReference type="AlphaFoldDB" id="A0AAD2DD09"/>
<proteinExistence type="predicted"/>
<evidence type="ECO:0000313" key="3">
    <source>
        <dbReference type="EMBL" id="CAI2387771.1"/>
    </source>
</evidence>
<dbReference type="InterPro" id="IPR021777">
    <property type="entry name" value="SANBR_BTB"/>
</dbReference>
<dbReference type="SUPFAM" id="SSF54695">
    <property type="entry name" value="POZ domain"/>
    <property type="match status" value="1"/>
</dbReference>
<feature type="domain" description="SANT and BTB" evidence="2">
    <location>
        <begin position="82"/>
        <end position="172"/>
    </location>
</feature>
<dbReference type="Proteomes" id="UP001295684">
    <property type="component" value="Unassembled WGS sequence"/>
</dbReference>
<comment type="caution">
    <text evidence="3">The sequence shown here is derived from an EMBL/GenBank/DDBJ whole genome shotgun (WGS) entry which is preliminary data.</text>
</comment>
<dbReference type="Gene3D" id="3.30.710.10">
    <property type="entry name" value="Potassium Channel Kv1.1, Chain A"/>
    <property type="match status" value="1"/>
</dbReference>
<dbReference type="PANTHER" id="PTHR20946">
    <property type="entry name" value="SANT AND BTB DOMAIN REGULATOR OF CLASS SWITCH RECOMBINATION"/>
    <property type="match status" value="1"/>
</dbReference>
<accession>A0AAD2DD09</accession>
<feature type="region of interest" description="Disordered" evidence="1">
    <location>
        <begin position="537"/>
        <end position="595"/>
    </location>
</feature>
<evidence type="ECO:0000259" key="2">
    <source>
        <dbReference type="Pfam" id="PF11822"/>
    </source>
</evidence>
<dbReference type="InterPro" id="IPR011333">
    <property type="entry name" value="SKP1/BTB/POZ_sf"/>
</dbReference>
<feature type="compositionally biased region" description="Low complexity" evidence="1">
    <location>
        <begin position="540"/>
        <end position="549"/>
    </location>
</feature>
<reference evidence="3" key="1">
    <citation type="submission" date="2023-07" db="EMBL/GenBank/DDBJ databases">
        <authorList>
            <consortium name="AG Swart"/>
            <person name="Singh M."/>
            <person name="Singh A."/>
            <person name="Seah K."/>
            <person name="Emmerich C."/>
        </authorList>
    </citation>
    <scope>NUCLEOTIDE SEQUENCE</scope>
    <source>
        <strain evidence="3">DP1</strain>
    </source>
</reference>
<evidence type="ECO:0000313" key="4">
    <source>
        <dbReference type="Proteomes" id="UP001295684"/>
    </source>
</evidence>
<dbReference type="EMBL" id="CAMPGE010030258">
    <property type="protein sequence ID" value="CAI2387771.1"/>
    <property type="molecule type" value="Genomic_DNA"/>
</dbReference>
<keyword evidence="4" id="KW-1185">Reference proteome</keyword>